<dbReference type="STRING" id="525309.HMPREF0494_0811"/>
<dbReference type="Proteomes" id="UP000003675">
    <property type="component" value="Unassembled WGS sequence"/>
</dbReference>
<dbReference type="HOGENOM" id="CLU_3080959_0_0_9"/>
<accession>C8P667</accession>
<gene>
    <name evidence="1" type="ORF">HMPREF0494_0811</name>
</gene>
<evidence type="ECO:0000313" key="2">
    <source>
        <dbReference type="Proteomes" id="UP000003675"/>
    </source>
</evidence>
<protein>
    <submittedName>
        <fullName evidence="1">Uncharacterized protein</fullName>
    </submittedName>
</protein>
<comment type="caution">
    <text evidence="1">The sequence shown here is derived from an EMBL/GenBank/DDBJ whole genome shotgun (WGS) entry which is preliminary data.</text>
</comment>
<reference evidence="1 2" key="1">
    <citation type="submission" date="2009-09" db="EMBL/GenBank/DDBJ databases">
        <authorList>
            <person name="Qin X."/>
            <person name="Bachman B."/>
            <person name="Battles P."/>
            <person name="Bell A."/>
            <person name="Bess C."/>
            <person name="Bickham C."/>
            <person name="Chaboub L."/>
            <person name="Chen D."/>
            <person name="Coyle M."/>
            <person name="Deiros D.R."/>
            <person name="Dinh H."/>
            <person name="Forbes L."/>
            <person name="Fowler G."/>
            <person name="Francisco L."/>
            <person name="Fu Q."/>
            <person name="Gubbala S."/>
            <person name="Hale W."/>
            <person name="Han Y."/>
            <person name="Hemphill L."/>
            <person name="Highlander S.K."/>
            <person name="Hirani K."/>
            <person name="Hogues M."/>
            <person name="Jackson L."/>
            <person name="Jakkamsetti A."/>
            <person name="Javaid M."/>
            <person name="Jiang H."/>
            <person name="Korchina V."/>
            <person name="Kovar C."/>
            <person name="Lara F."/>
            <person name="Lee S."/>
            <person name="Mata R."/>
            <person name="Mathew T."/>
            <person name="Moen C."/>
            <person name="Morales K."/>
            <person name="Munidasa M."/>
            <person name="Nazareth L."/>
            <person name="Ngo R."/>
            <person name="Nguyen L."/>
            <person name="Okwuonu G."/>
            <person name="Ongeri F."/>
            <person name="Patil S."/>
            <person name="Petrosino J."/>
            <person name="Pham C."/>
            <person name="Pham P."/>
            <person name="Pu L.-L."/>
            <person name="Puazo M."/>
            <person name="Raj R."/>
            <person name="Reid J."/>
            <person name="Rouhana J."/>
            <person name="Saada N."/>
            <person name="Shang Y."/>
            <person name="Simmons D."/>
            <person name="Thornton R."/>
            <person name="Warren J."/>
            <person name="Weissenberger G."/>
            <person name="Zhang J."/>
            <person name="Zhang L."/>
            <person name="Zhou C."/>
            <person name="Zhu D."/>
            <person name="Muzny D."/>
            <person name="Worley K."/>
            <person name="Gibbs R."/>
        </authorList>
    </citation>
    <scope>NUCLEOTIDE SEQUENCE [LARGE SCALE GENOMIC DNA]</scope>
    <source>
        <strain evidence="1 2">DSM 16041</strain>
    </source>
</reference>
<dbReference type="EMBL" id="ACLL01000019">
    <property type="protein sequence ID" value="EEW54036.1"/>
    <property type="molecule type" value="Genomic_DNA"/>
</dbReference>
<sequence>MVGSTTLLEKMIVSTFAILLFLVSRHQPVILTNGEIGLIVGKCVMVTKSVLN</sequence>
<evidence type="ECO:0000313" key="1">
    <source>
        <dbReference type="EMBL" id="EEW54036.1"/>
    </source>
</evidence>
<proteinExistence type="predicted"/>
<name>C8P667_9LACO</name>
<dbReference type="AlphaFoldDB" id="C8P667"/>
<organism evidence="1 2">
    <name type="scientific">Limosilactobacillus antri DSM 16041</name>
    <dbReference type="NCBI Taxonomy" id="525309"/>
    <lineage>
        <taxon>Bacteria</taxon>
        <taxon>Bacillati</taxon>
        <taxon>Bacillota</taxon>
        <taxon>Bacilli</taxon>
        <taxon>Lactobacillales</taxon>
        <taxon>Lactobacillaceae</taxon>
        <taxon>Limosilactobacillus</taxon>
    </lineage>
</organism>